<dbReference type="PANTHER" id="PTHR42701:SF1">
    <property type="entry name" value="IMIDAZOLE GLYCEROL PHOSPHATE SYNTHASE SUBUNIT HISH"/>
    <property type="match status" value="1"/>
</dbReference>
<evidence type="ECO:0000256" key="2">
    <source>
        <dbReference type="ARBA" id="ARBA00011152"/>
    </source>
</evidence>
<dbReference type="GO" id="GO:0016829">
    <property type="term" value="F:lyase activity"/>
    <property type="evidence" value="ECO:0007669"/>
    <property type="project" value="UniProtKB-KW"/>
</dbReference>
<dbReference type="EC" id="4.3.2.10" evidence="11"/>
<comment type="caution">
    <text evidence="14">The sequence shown here is derived from an EMBL/GenBank/DDBJ whole genome shotgun (WGS) entry which is preliminary data.</text>
</comment>
<evidence type="ECO:0000256" key="3">
    <source>
        <dbReference type="ARBA" id="ARBA00022605"/>
    </source>
</evidence>
<gene>
    <name evidence="11" type="primary">hisH</name>
    <name evidence="14" type="ORF">EC40967_5741</name>
</gene>
<evidence type="ECO:0000313" key="14">
    <source>
        <dbReference type="EMBL" id="EII37308.1"/>
    </source>
</evidence>
<keyword evidence="3 11" id="KW-0028">Amino-acid biosynthesis</keyword>
<keyword evidence="6 11" id="KW-0368">Histidine biosynthesis</keyword>
<dbReference type="EMBL" id="AFAA02000007">
    <property type="protein sequence ID" value="EII37308.1"/>
    <property type="molecule type" value="Genomic_DNA"/>
</dbReference>
<evidence type="ECO:0000256" key="11">
    <source>
        <dbReference type="HAMAP-Rule" id="MF_00278"/>
    </source>
</evidence>
<keyword evidence="7 11" id="KW-0456">Lyase</keyword>
<dbReference type="SUPFAM" id="SSF52317">
    <property type="entry name" value="Class I glutamine amidotransferase-like"/>
    <property type="match status" value="1"/>
</dbReference>
<keyword evidence="5 11" id="KW-0315">Glutamine amidotransferase</keyword>
<keyword evidence="4 11" id="KW-0378">Hydrolase</keyword>
<evidence type="ECO:0000259" key="13">
    <source>
        <dbReference type="Pfam" id="PF00117"/>
    </source>
</evidence>
<dbReference type="Proteomes" id="UP000003866">
    <property type="component" value="Unassembled WGS sequence"/>
</dbReference>
<reference evidence="14 15" key="1">
    <citation type="submission" date="2011-12" db="EMBL/GenBank/DDBJ databases">
        <authorList>
            <person name="Brinkac L."/>
            <person name="Radune D."/>
            <person name="Sanka R."/>
            <person name="Selengut J."/>
            <person name="DebRoy C."/>
            <person name="Feng P."/>
            <person name="Fratamico P.M."/>
            <person name="Kapur V."/>
            <person name="Kariyawasam S."/>
            <person name="Losada L."/>
            <person name="Nierman W.C."/>
            <person name="Nelson K."/>
        </authorList>
    </citation>
    <scope>NUCLEOTIDE SEQUENCE [LARGE SCALE GENOMIC DNA]</scope>
    <source>
        <strain evidence="14 15">4.0967</strain>
    </source>
</reference>
<dbReference type="InterPro" id="IPR017926">
    <property type="entry name" value="GATASE"/>
</dbReference>
<evidence type="ECO:0000256" key="1">
    <source>
        <dbReference type="ARBA" id="ARBA00005091"/>
    </source>
</evidence>
<accession>A0AAN3V9Z3</accession>
<organism evidence="14 15">
    <name type="scientific">Escherichia coli 4.0967</name>
    <dbReference type="NCBI Taxonomy" id="869687"/>
    <lineage>
        <taxon>Bacteria</taxon>
        <taxon>Pseudomonadati</taxon>
        <taxon>Pseudomonadota</taxon>
        <taxon>Gammaproteobacteria</taxon>
        <taxon>Enterobacterales</taxon>
        <taxon>Enterobacteriaceae</taxon>
        <taxon>Escherichia</taxon>
    </lineage>
</organism>
<evidence type="ECO:0000256" key="9">
    <source>
        <dbReference type="ARBA" id="ARBA00047838"/>
    </source>
</evidence>
<dbReference type="GO" id="GO:0000107">
    <property type="term" value="F:imidazoleglycerol-phosphate synthase activity"/>
    <property type="evidence" value="ECO:0007669"/>
    <property type="project" value="UniProtKB-UniRule"/>
</dbReference>
<evidence type="ECO:0000313" key="15">
    <source>
        <dbReference type="Proteomes" id="UP000003866"/>
    </source>
</evidence>
<feature type="active site" description="Nucleophile" evidence="11 12">
    <location>
        <position position="101"/>
    </location>
</feature>
<evidence type="ECO:0000256" key="8">
    <source>
        <dbReference type="ARBA" id="ARBA00025299"/>
    </source>
</evidence>
<dbReference type="PROSITE" id="PS51273">
    <property type="entry name" value="GATASE_TYPE_1"/>
    <property type="match status" value="1"/>
</dbReference>
<dbReference type="CDD" id="cd01748">
    <property type="entry name" value="GATase1_IGP_Synthase"/>
    <property type="match status" value="1"/>
</dbReference>
<comment type="subunit">
    <text evidence="2 11">Heterodimer of HisH and HisF.</text>
</comment>
<comment type="subcellular location">
    <subcellularLocation>
        <location evidence="11">Cytoplasm</location>
    </subcellularLocation>
</comment>
<keyword evidence="11" id="KW-0963">Cytoplasm</keyword>
<name>A0AAN3V9Z3_ECOLX</name>
<comment type="catalytic activity">
    <reaction evidence="9 11">
        <text>5-[(5-phospho-1-deoxy-D-ribulos-1-ylimino)methylamino]-1-(5-phospho-beta-D-ribosyl)imidazole-4-carboxamide + L-glutamine = D-erythro-1-(imidazol-4-yl)glycerol 3-phosphate + 5-amino-1-(5-phospho-beta-D-ribosyl)imidazole-4-carboxamide + L-glutamate + H(+)</text>
        <dbReference type="Rhea" id="RHEA:24793"/>
        <dbReference type="ChEBI" id="CHEBI:15378"/>
        <dbReference type="ChEBI" id="CHEBI:29985"/>
        <dbReference type="ChEBI" id="CHEBI:58278"/>
        <dbReference type="ChEBI" id="CHEBI:58359"/>
        <dbReference type="ChEBI" id="CHEBI:58475"/>
        <dbReference type="ChEBI" id="CHEBI:58525"/>
        <dbReference type="EC" id="4.3.2.10"/>
    </reaction>
</comment>
<dbReference type="PIRSF" id="PIRSF000495">
    <property type="entry name" value="Amidotransf_hisH"/>
    <property type="match status" value="1"/>
</dbReference>
<evidence type="ECO:0000256" key="5">
    <source>
        <dbReference type="ARBA" id="ARBA00022962"/>
    </source>
</evidence>
<feature type="active site" evidence="11 12">
    <location>
        <position position="209"/>
    </location>
</feature>
<evidence type="ECO:0000256" key="6">
    <source>
        <dbReference type="ARBA" id="ARBA00023102"/>
    </source>
</evidence>
<dbReference type="Gene3D" id="3.40.50.880">
    <property type="match status" value="1"/>
</dbReference>
<dbReference type="GO" id="GO:0004359">
    <property type="term" value="F:glutaminase activity"/>
    <property type="evidence" value="ECO:0007669"/>
    <property type="project" value="UniProtKB-EC"/>
</dbReference>
<sequence>MVDWFRCECLTCTWIRKKVFQMITIIDYGIGNIQAFLNVYKRLGINAGVARSVDDIFSATHLILPGVGAFDQAMTLFNNSGLRDSIEKRVYEEKIPIIGICVGMQMLATSSEEGSMPGLGWIPGTVRAFSSNISSQNLPMPHMGWNNLIKRTSTPLLKDFAVEPSFYFLHSYYYECDDTGDVLATANYGHNFHCIISRNNIYGIQCHPEKSHSSGSQLLKNFAEI</sequence>
<comment type="function">
    <text evidence="8 11">IGPS catalyzes the conversion of PRFAR and glutamine to IGP, AICAR and glutamate. The HisH subunit catalyzes the hydrolysis of glutamine to glutamate and ammonia as part of the synthesis of IGP and AICAR. The resulting ammonia molecule is channeled to the active site of HisF.</text>
</comment>
<evidence type="ECO:0000256" key="10">
    <source>
        <dbReference type="ARBA" id="ARBA00049534"/>
    </source>
</evidence>
<feature type="active site" evidence="11 12">
    <location>
        <position position="207"/>
    </location>
</feature>
<feature type="domain" description="Glutamine amidotransferase" evidence="13">
    <location>
        <begin position="25"/>
        <end position="222"/>
    </location>
</feature>
<comment type="pathway">
    <text evidence="1 11">Amino-acid biosynthesis; L-histidine biosynthesis; L-histidine from 5-phospho-alpha-D-ribose 1-diphosphate: step 5/9.</text>
</comment>
<dbReference type="HAMAP" id="MF_00278">
    <property type="entry name" value="HisH"/>
    <property type="match status" value="1"/>
</dbReference>
<dbReference type="GO" id="GO:0000105">
    <property type="term" value="P:L-histidine biosynthetic process"/>
    <property type="evidence" value="ECO:0007669"/>
    <property type="project" value="UniProtKB-UniRule"/>
</dbReference>
<comment type="catalytic activity">
    <reaction evidence="10 11">
        <text>L-glutamine + H2O = L-glutamate + NH4(+)</text>
        <dbReference type="Rhea" id="RHEA:15889"/>
        <dbReference type="ChEBI" id="CHEBI:15377"/>
        <dbReference type="ChEBI" id="CHEBI:28938"/>
        <dbReference type="ChEBI" id="CHEBI:29985"/>
        <dbReference type="ChEBI" id="CHEBI:58359"/>
        <dbReference type="EC" id="3.5.1.2"/>
    </reaction>
</comment>
<dbReference type="AlphaFoldDB" id="A0AAN3V9Z3"/>
<dbReference type="PANTHER" id="PTHR42701">
    <property type="entry name" value="IMIDAZOLE GLYCEROL PHOSPHATE SYNTHASE SUBUNIT HISH"/>
    <property type="match status" value="1"/>
</dbReference>
<protein>
    <recommendedName>
        <fullName evidence="11">Imidazole glycerol phosphate synthase subunit HisH</fullName>
        <ecNumber evidence="11">4.3.2.10</ecNumber>
    </recommendedName>
    <alternativeName>
        <fullName evidence="11">IGP synthase glutaminase subunit</fullName>
        <ecNumber evidence="11">3.5.1.2</ecNumber>
    </alternativeName>
    <alternativeName>
        <fullName evidence="11">IGP synthase subunit HisH</fullName>
    </alternativeName>
    <alternativeName>
        <fullName evidence="11">ImGP synthase subunit HisH</fullName>
        <shortName evidence="11">IGPS subunit HisH</shortName>
    </alternativeName>
</protein>
<evidence type="ECO:0000256" key="4">
    <source>
        <dbReference type="ARBA" id="ARBA00022801"/>
    </source>
</evidence>
<evidence type="ECO:0000256" key="7">
    <source>
        <dbReference type="ARBA" id="ARBA00023239"/>
    </source>
</evidence>
<dbReference type="InterPro" id="IPR010139">
    <property type="entry name" value="Imidazole-glycPsynth_HisH"/>
</dbReference>
<dbReference type="GO" id="GO:0005737">
    <property type="term" value="C:cytoplasm"/>
    <property type="evidence" value="ECO:0007669"/>
    <property type="project" value="UniProtKB-SubCell"/>
</dbReference>
<dbReference type="EC" id="3.5.1.2" evidence="11"/>
<proteinExistence type="inferred from homology"/>
<dbReference type="Pfam" id="PF00117">
    <property type="entry name" value="GATase"/>
    <property type="match status" value="1"/>
</dbReference>
<evidence type="ECO:0000256" key="12">
    <source>
        <dbReference type="PIRSR" id="PIRSR000495-1"/>
    </source>
</evidence>
<dbReference type="InterPro" id="IPR029062">
    <property type="entry name" value="Class_I_gatase-like"/>
</dbReference>
<dbReference type="NCBIfam" id="TIGR01855">
    <property type="entry name" value="IMP_synth_hisH"/>
    <property type="match status" value="1"/>
</dbReference>